<dbReference type="Gramene" id="CDP14553">
    <property type="protein sequence ID" value="CDP14553"/>
    <property type="gene ID" value="GSCOC_T00041077001"/>
</dbReference>
<evidence type="ECO:0000313" key="2">
    <source>
        <dbReference type="EMBL" id="CDP14553.1"/>
    </source>
</evidence>
<keyword evidence="1" id="KW-0732">Signal</keyword>
<accession>A0A068V3U4</accession>
<dbReference type="Proteomes" id="UP000295252">
    <property type="component" value="Chromosome XI"/>
</dbReference>
<sequence>MRFSQNFSNLTLKLILFGCFPYECKSKLNGDIKRDKISIQDLIGINRINCEIQNNLLKESRVCKDEIQRKILNFIYIGISTQRKGDVT</sequence>
<proteinExistence type="predicted"/>
<name>A0A068V3U4_COFCA</name>
<gene>
    <name evidence="2" type="ORF">GSCOC_T00041077001</name>
</gene>
<dbReference type="EMBL" id="HG739171">
    <property type="protein sequence ID" value="CDP14553.1"/>
    <property type="molecule type" value="Genomic_DNA"/>
</dbReference>
<dbReference type="InParanoid" id="A0A068V3U4"/>
<feature type="signal peptide" evidence="1">
    <location>
        <begin position="1"/>
        <end position="26"/>
    </location>
</feature>
<dbReference type="AlphaFoldDB" id="A0A068V3U4"/>
<organism evidence="2 3">
    <name type="scientific">Coffea canephora</name>
    <name type="common">Robusta coffee</name>
    <dbReference type="NCBI Taxonomy" id="49390"/>
    <lineage>
        <taxon>Eukaryota</taxon>
        <taxon>Viridiplantae</taxon>
        <taxon>Streptophyta</taxon>
        <taxon>Embryophyta</taxon>
        <taxon>Tracheophyta</taxon>
        <taxon>Spermatophyta</taxon>
        <taxon>Magnoliopsida</taxon>
        <taxon>eudicotyledons</taxon>
        <taxon>Gunneridae</taxon>
        <taxon>Pentapetalae</taxon>
        <taxon>asterids</taxon>
        <taxon>lamiids</taxon>
        <taxon>Gentianales</taxon>
        <taxon>Rubiaceae</taxon>
        <taxon>Ixoroideae</taxon>
        <taxon>Gardenieae complex</taxon>
        <taxon>Bertiereae - Coffeeae clade</taxon>
        <taxon>Coffeeae</taxon>
        <taxon>Coffea</taxon>
    </lineage>
</organism>
<evidence type="ECO:0000313" key="3">
    <source>
        <dbReference type="Proteomes" id="UP000295252"/>
    </source>
</evidence>
<keyword evidence="3" id="KW-1185">Reference proteome</keyword>
<feature type="chain" id="PRO_5001655496" evidence="1">
    <location>
        <begin position="27"/>
        <end position="88"/>
    </location>
</feature>
<protein>
    <submittedName>
        <fullName evidence="2">Uncharacterized protein</fullName>
    </submittedName>
</protein>
<evidence type="ECO:0000256" key="1">
    <source>
        <dbReference type="SAM" id="SignalP"/>
    </source>
</evidence>
<reference evidence="3" key="1">
    <citation type="journal article" date="2014" name="Science">
        <title>The coffee genome provides insight into the convergent evolution of caffeine biosynthesis.</title>
        <authorList>
            <person name="Denoeud F."/>
            <person name="Carretero-Paulet L."/>
            <person name="Dereeper A."/>
            <person name="Droc G."/>
            <person name="Guyot R."/>
            <person name="Pietrella M."/>
            <person name="Zheng C."/>
            <person name="Alberti A."/>
            <person name="Anthony F."/>
            <person name="Aprea G."/>
            <person name="Aury J.M."/>
            <person name="Bento P."/>
            <person name="Bernard M."/>
            <person name="Bocs S."/>
            <person name="Campa C."/>
            <person name="Cenci A."/>
            <person name="Combes M.C."/>
            <person name="Crouzillat D."/>
            <person name="Da Silva C."/>
            <person name="Daddiego L."/>
            <person name="De Bellis F."/>
            <person name="Dussert S."/>
            <person name="Garsmeur O."/>
            <person name="Gayraud T."/>
            <person name="Guignon V."/>
            <person name="Jahn K."/>
            <person name="Jamilloux V."/>
            <person name="Joet T."/>
            <person name="Labadie K."/>
            <person name="Lan T."/>
            <person name="Leclercq J."/>
            <person name="Lepelley M."/>
            <person name="Leroy T."/>
            <person name="Li L.T."/>
            <person name="Librado P."/>
            <person name="Lopez L."/>
            <person name="Munoz A."/>
            <person name="Noel B."/>
            <person name="Pallavicini A."/>
            <person name="Perrotta G."/>
            <person name="Poncet V."/>
            <person name="Pot D."/>
            <person name="Priyono X."/>
            <person name="Rigoreau M."/>
            <person name="Rouard M."/>
            <person name="Rozas J."/>
            <person name="Tranchant-Dubreuil C."/>
            <person name="VanBuren R."/>
            <person name="Zhang Q."/>
            <person name="Andrade A.C."/>
            <person name="Argout X."/>
            <person name="Bertrand B."/>
            <person name="de Kochko A."/>
            <person name="Graziosi G."/>
            <person name="Henry R.J."/>
            <person name="Jayarama X."/>
            <person name="Ming R."/>
            <person name="Nagai C."/>
            <person name="Rounsley S."/>
            <person name="Sankoff D."/>
            <person name="Giuliano G."/>
            <person name="Albert V.A."/>
            <person name="Wincker P."/>
            <person name="Lashermes P."/>
        </authorList>
    </citation>
    <scope>NUCLEOTIDE SEQUENCE [LARGE SCALE GENOMIC DNA]</scope>
    <source>
        <strain evidence="3">cv. DH200-94</strain>
    </source>
</reference>